<dbReference type="InterPro" id="IPR050383">
    <property type="entry name" value="GlyoxalaseI/FosfomycinResist"/>
</dbReference>
<dbReference type="Gene3D" id="3.10.180.10">
    <property type="entry name" value="2,3-Dihydroxybiphenyl 1,2-Dioxygenase, domain 1"/>
    <property type="match status" value="1"/>
</dbReference>
<dbReference type="PANTHER" id="PTHR21366:SF22">
    <property type="entry name" value="VOC DOMAIN-CONTAINING PROTEIN"/>
    <property type="match status" value="1"/>
</dbReference>
<evidence type="ECO:0000256" key="1">
    <source>
        <dbReference type="ARBA" id="ARBA00022723"/>
    </source>
</evidence>
<dbReference type="InterPro" id="IPR004360">
    <property type="entry name" value="Glyas_Fos-R_dOase_dom"/>
</dbReference>
<dbReference type="KEGG" id="tao:THIAE_03320"/>
<dbReference type="GO" id="GO:0004462">
    <property type="term" value="F:lactoylglutathione lyase activity"/>
    <property type="evidence" value="ECO:0007669"/>
    <property type="project" value="InterPro"/>
</dbReference>
<dbReference type="PROSITE" id="PS00934">
    <property type="entry name" value="GLYOXALASE_I_1"/>
    <property type="match status" value="1"/>
</dbReference>
<dbReference type="OrthoDB" id="9804944at2"/>
<protein>
    <submittedName>
        <fullName evidence="3">Glyoxalase</fullName>
    </submittedName>
</protein>
<dbReference type="Proteomes" id="UP000005380">
    <property type="component" value="Chromosome"/>
</dbReference>
<evidence type="ECO:0000259" key="2">
    <source>
        <dbReference type="PROSITE" id="PS51819"/>
    </source>
</evidence>
<dbReference type="AlphaFoldDB" id="W0DQP3"/>
<dbReference type="InterPro" id="IPR037523">
    <property type="entry name" value="VOC_core"/>
</dbReference>
<keyword evidence="4" id="KW-1185">Reference proteome</keyword>
<dbReference type="SUPFAM" id="SSF54593">
    <property type="entry name" value="Glyoxalase/Bleomycin resistance protein/Dihydroxybiphenyl dioxygenase"/>
    <property type="match status" value="1"/>
</dbReference>
<dbReference type="FunCoup" id="W0DQP3">
    <property type="interactions" value="80"/>
</dbReference>
<dbReference type="InterPro" id="IPR029068">
    <property type="entry name" value="Glyas_Bleomycin-R_OHBP_Dase"/>
</dbReference>
<evidence type="ECO:0000313" key="4">
    <source>
        <dbReference type="Proteomes" id="UP000005380"/>
    </source>
</evidence>
<dbReference type="EMBL" id="CP007030">
    <property type="protein sequence ID" value="AHF00940.1"/>
    <property type="molecule type" value="Genomic_DNA"/>
</dbReference>
<name>W0DQP3_9GAMM</name>
<dbReference type="InterPro" id="IPR018146">
    <property type="entry name" value="Glyoxalase_1_CS"/>
</dbReference>
<keyword evidence="1" id="KW-0479">Metal-binding</keyword>
<dbReference type="GO" id="GO:0046872">
    <property type="term" value="F:metal ion binding"/>
    <property type="evidence" value="ECO:0007669"/>
    <property type="project" value="UniProtKB-KW"/>
</dbReference>
<feature type="domain" description="VOC" evidence="2">
    <location>
        <begin position="4"/>
        <end position="121"/>
    </location>
</feature>
<dbReference type="eggNOG" id="COG0346">
    <property type="taxonomic scope" value="Bacteria"/>
</dbReference>
<dbReference type="PROSITE" id="PS51819">
    <property type="entry name" value="VOC"/>
    <property type="match status" value="1"/>
</dbReference>
<reference evidence="3 4" key="1">
    <citation type="submission" date="2013-12" db="EMBL/GenBank/DDBJ databases">
        <authorList>
            <consortium name="DOE Joint Genome Institute"/>
            <person name="Kappler U."/>
            <person name="Huntemann M."/>
            <person name="Han J."/>
            <person name="Chen A."/>
            <person name="Kyrpides N."/>
            <person name="Mavromatis K."/>
            <person name="Markowitz V."/>
            <person name="Palaniappan K."/>
            <person name="Ivanova N."/>
            <person name="Schaumberg A."/>
            <person name="Pati A."/>
            <person name="Liolios K."/>
            <person name="Nordberg H.P."/>
            <person name="Cantor M.N."/>
            <person name="Hua S.X."/>
            <person name="Woyke T."/>
        </authorList>
    </citation>
    <scope>NUCLEOTIDE SEQUENCE [LARGE SCALE GENOMIC DNA]</scope>
    <source>
        <strain evidence="4">AL2</strain>
    </source>
</reference>
<dbReference type="STRING" id="717772.THIAE_03320"/>
<gene>
    <name evidence="3" type="ORF">THIAE_03320</name>
</gene>
<dbReference type="Pfam" id="PF00903">
    <property type="entry name" value="Glyoxalase"/>
    <property type="match status" value="1"/>
</dbReference>
<evidence type="ECO:0000313" key="3">
    <source>
        <dbReference type="EMBL" id="AHF00940.1"/>
    </source>
</evidence>
<sequence>MITGIHHVSLIVSDAERALAFYQSVLGLAQVPRPELGFPGYWLDLGAGQTLHLLEVADPYQGVQRPVHPGRDRHLALGVEDIADAKARLDKFNVVYKLSLSGRAAVFFRDPDFNVIELAQV</sequence>
<dbReference type="RefSeq" id="WP_006459291.1">
    <property type="nucleotide sequence ID" value="NZ_CP007030.1"/>
</dbReference>
<dbReference type="InParanoid" id="W0DQP3"/>
<dbReference type="PANTHER" id="PTHR21366">
    <property type="entry name" value="GLYOXALASE FAMILY PROTEIN"/>
    <property type="match status" value="1"/>
</dbReference>
<accession>W0DQP3</accession>
<proteinExistence type="predicted"/>
<dbReference type="HOGENOM" id="CLU_046006_12_4_6"/>
<organism evidence="3 4">
    <name type="scientific">Thiomicrospira aerophila AL3</name>
    <dbReference type="NCBI Taxonomy" id="717772"/>
    <lineage>
        <taxon>Bacteria</taxon>
        <taxon>Pseudomonadati</taxon>
        <taxon>Pseudomonadota</taxon>
        <taxon>Gammaproteobacteria</taxon>
        <taxon>Thiotrichales</taxon>
        <taxon>Piscirickettsiaceae</taxon>
        <taxon>Thiomicrospira</taxon>
    </lineage>
</organism>
<dbReference type="CDD" id="cd07245">
    <property type="entry name" value="VOC_like"/>
    <property type="match status" value="1"/>
</dbReference>